<gene>
    <name evidence="2" type="ORF">ENO08_00025</name>
</gene>
<organism evidence="2">
    <name type="scientific">Eiseniibacteriota bacterium</name>
    <dbReference type="NCBI Taxonomy" id="2212470"/>
    <lineage>
        <taxon>Bacteria</taxon>
        <taxon>Candidatus Eiseniibacteriota</taxon>
    </lineage>
</organism>
<sequence>MSALPFRSAMTRAILLVVALCTCALAPCRSRSSNGVPLDVTADSDSIAPGVAVTAHIIPGREEINERFATFLPDSGIVPVDVVIRNDTERPIVIHTSHGLKAGEAFHGFTLSAGGEEYIPVEPIDVLALLLGRSEGIRYKRPGVFDAVVGLALPPAVIYYGHRELTVGRHYRSLFDASIYKATKNGTAGPIDLEPGGEAKGTLFFRLPSELNPYRPGEGSGGVDSAKAAVLELVLRPSGERSFDLVPGTEGWKDAAVAYIDGRQGVENVESAEAAAGGKQAGGVGREGVLFALPAGGRLRGGGLHAGLKSVMLQRGAPAMSVVSGGLSASARIADAAAAGSRAACAVNFKAGSRVYVVDTSDPPMLLGEIDLDRRIERIFLTEEALIAATNDGRCRYVSLDGMKERRDVKIGRHVRDLFLDGERLLVMEKAELSIYDAAAADPLRLIERRPLAEADRRLVGIHGGLLYILHGSGDAERDTVAVCDRGSFEEIGRTILPAPVRFSCAAGAGVLLQLDGGLVLSVAADGTSRACAVEVVGHLPFEAALVERTERGYTAVGRDGSVATGDIHPELAVDLVTAVPVSVGPAAVTSSRSREGR</sequence>
<evidence type="ECO:0000313" key="2">
    <source>
        <dbReference type="EMBL" id="HER42831.1"/>
    </source>
</evidence>
<proteinExistence type="predicted"/>
<evidence type="ECO:0000256" key="1">
    <source>
        <dbReference type="SAM" id="SignalP"/>
    </source>
</evidence>
<keyword evidence="1" id="KW-0732">Signal</keyword>
<protein>
    <submittedName>
        <fullName evidence="2">Uncharacterized protein</fullName>
    </submittedName>
</protein>
<dbReference type="EMBL" id="DSEC01000003">
    <property type="protein sequence ID" value="HER42831.1"/>
    <property type="molecule type" value="Genomic_DNA"/>
</dbReference>
<feature type="signal peptide" evidence="1">
    <location>
        <begin position="1"/>
        <end position="26"/>
    </location>
</feature>
<dbReference type="AlphaFoldDB" id="A0A7V2AT86"/>
<name>A0A7V2AT86_UNCEI</name>
<comment type="caution">
    <text evidence="2">The sequence shown here is derived from an EMBL/GenBank/DDBJ whole genome shotgun (WGS) entry which is preliminary data.</text>
</comment>
<accession>A0A7V2AT86</accession>
<feature type="chain" id="PRO_5030876356" evidence="1">
    <location>
        <begin position="27"/>
        <end position="598"/>
    </location>
</feature>
<reference evidence="2" key="1">
    <citation type="journal article" date="2020" name="mSystems">
        <title>Genome- and Community-Level Interaction Insights into Carbon Utilization and Element Cycling Functions of Hydrothermarchaeota in Hydrothermal Sediment.</title>
        <authorList>
            <person name="Zhou Z."/>
            <person name="Liu Y."/>
            <person name="Xu W."/>
            <person name="Pan J."/>
            <person name="Luo Z.H."/>
            <person name="Li M."/>
        </authorList>
    </citation>
    <scope>NUCLEOTIDE SEQUENCE [LARGE SCALE GENOMIC DNA]</scope>
    <source>
        <strain evidence="2">SpSt-1233</strain>
    </source>
</reference>
<dbReference type="Proteomes" id="UP000886069">
    <property type="component" value="Unassembled WGS sequence"/>
</dbReference>
<dbReference type="SUPFAM" id="SSF50969">
    <property type="entry name" value="YVTN repeat-like/Quinoprotein amine dehydrogenase"/>
    <property type="match status" value="1"/>
</dbReference>
<dbReference type="InterPro" id="IPR011044">
    <property type="entry name" value="Quino_amine_DH_bsu"/>
</dbReference>